<evidence type="ECO:0000313" key="12">
    <source>
        <dbReference type="Proteomes" id="UP000029665"/>
    </source>
</evidence>
<dbReference type="PRINTS" id="PR00385">
    <property type="entry name" value="P450"/>
</dbReference>
<accession>A0A060SKW0</accession>
<dbReference type="InterPro" id="IPR050121">
    <property type="entry name" value="Cytochrome_P450_monoxygenase"/>
</dbReference>
<name>A0A060SKW0_PYCCI</name>
<dbReference type="InterPro" id="IPR017972">
    <property type="entry name" value="Cyt_P450_CS"/>
</dbReference>
<dbReference type="GO" id="GO:0016705">
    <property type="term" value="F:oxidoreductase activity, acting on paired donors, with incorporation or reduction of molecular oxygen"/>
    <property type="evidence" value="ECO:0007669"/>
    <property type="project" value="InterPro"/>
</dbReference>
<dbReference type="STRING" id="5643.A0A060SKW0"/>
<dbReference type="PROSITE" id="PS00086">
    <property type="entry name" value="CYTOCHROME_P450"/>
    <property type="match status" value="1"/>
</dbReference>
<dbReference type="Proteomes" id="UP000029665">
    <property type="component" value="Unassembled WGS sequence"/>
</dbReference>
<evidence type="ECO:0000256" key="8">
    <source>
        <dbReference type="ARBA" id="ARBA00023033"/>
    </source>
</evidence>
<dbReference type="PANTHER" id="PTHR24305">
    <property type="entry name" value="CYTOCHROME P450"/>
    <property type="match status" value="1"/>
</dbReference>
<reference evidence="11" key="1">
    <citation type="submission" date="2014-01" db="EMBL/GenBank/DDBJ databases">
        <title>The genome of the white-rot fungus Pycnoporus cinnabarinus: a basidiomycete model with a versatile arsenal for lignocellulosic biomass breakdown.</title>
        <authorList>
            <person name="Levasseur A."/>
            <person name="Lomascolo A."/>
            <person name="Ruiz-Duenas F.J."/>
            <person name="Uzan E."/>
            <person name="Piumi F."/>
            <person name="Kues U."/>
            <person name="Ram A.F.J."/>
            <person name="Murat C."/>
            <person name="Haon M."/>
            <person name="Benoit I."/>
            <person name="Arfi Y."/>
            <person name="Chevret D."/>
            <person name="Drula E."/>
            <person name="Kwon M.J."/>
            <person name="Gouret P."/>
            <person name="Lesage-Meessen L."/>
            <person name="Lombard V."/>
            <person name="Mariette J."/>
            <person name="Noirot C."/>
            <person name="Park J."/>
            <person name="Patyshakuliyeva A."/>
            <person name="Wieneger R.A.B."/>
            <person name="Wosten H.A.B."/>
            <person name="Martin F."/>
            <person name="Coutinho P.M."/>
            <person name="de Vries R."/>
            <person name="Martinez A.T."/>
            <person name="Klopp C."/>
            <person name="Pontarotti P."/>
            <person name="Henrissat B."/>
            <person name="Record E."/>
        </authorList>
    </citation>
    <scope>NUCLEOTIDE SEQUENCE [LARGE SCALE GENOMIC DNA]</scope>
    <source>
        <strain evidence="11">BRFM137</strain>
    </source>
</reference>
<dbReference type="GO" id="GO:0005506">
    <property type="term" value="F:iron ion binding"/>
    <property type="evidence" value="ECO:0007669"/>
    <property type="project" value="InterPro"/>
</dbReference>
<evidence type="ECO:0000256" key="3">
    <source>
        <dbReference type="ARBA" id="ARBA00010617"/>
    </source>
</evidence>
<keyword evidence="12" id="KW-1185">Reference proteome</keyword>
<evidence type="ECO:0000256" key="6">
    <source>
        <dbReference type="ARBA" id="ARBA00023002"/>
    </source>
</evidence>
<comment type="caution">
    <text evidence="11">The sequence shown here is derived from an EMBL/GenBank/DDBJ whole genome shotgun (WGS) entry which is preliminary data.</text>
</comment>
<dbReference type="PANTHER" id="PTHR24305:SF166">
    <property type="entry name" value="CYTOCHROME P450 12A4, MITOCHONDRIAL-RELATED"/>
    <property type="match status" value="1"/>
</dbReference>
<dbReference type="Pfam" id="PF00067">
    <property type="entry name" value="p450"/>
    <property type="match status" value="1"/>
</dbReference>
<keyword evidence="8 10" id="KW-0503">Monooxygenase</keyword>
<dbReference type="HOGENOM" id="CLU_001570_5_11_1"/>
<evidence type="ECO:0008006" key="13">
    <source>
        <dbReference type="Google" id="ProtNLM"/>
    </source>
</evidence>
<gene>
    <name evidence="11" type="ORF">BN946_scf184640.g15</name>
</gene>
<dbReference type="Gene3D" id="1.10.630.10">
    <property type="entry name" value="Cytochrome P450"/>
    <property type="match status" value="1"/>
</dbReference>
<evidence type="ECO:0000313" key="11">
    <source>
        <dbReference type="EMBL" id="CDO75040.1"/>
    </source>
</evidence>
<organism evidence="11 12">
    <name type="scientific">Pycnoporus cinnabarinus</name>
    <name type="common">Cinnabar-red polypore</name>
    <name type="synonym">Trametes cinnabarina</name>
    <dbReference type="NCBI Taxonomy" id="5643"/>
    <lineage>
        <taxon>Eukaryota</taxon>
        <taxon>Fungi</taxon>
        <taxon>Dikarya</taxon>
        <taxon>Basidiomycota</taxon>
        <taxon>Agaricomycotina</taxon>
        <taxon>Agaricomycetes</taxon>
        <taxon>Polyporales</taxon>
        <taxon>Polyporaceae</taxon>
        <taxon>Trametes</taxon>
    </lineage>
</organism>
<comment type="pathway">
    <text evidence="2">Secondary metabolite biosynthesis.</text>
</comment>
<dbReference type="InterPro" id="IPR002401">
    <property type="entry name" value="Cyt_P450_E_grp-I"/>
</dbReference>
<evidence type="ECO:0000256" key="2">
    <source>
        <dbReference type="ARBA" id="ARBA00005179"/>
    </source>
</evidence>
<dbReference type="OrthoDB" id="1470350at2759"/>
<evidence type="ECO:0000256" key="7">
    <source>
        <dbReference type="ARBA" id="ARBA00023004"/>
    </source>
</evidence>
<evidence type="ECO:0000256" key="4">
    <source>
        <dbReference type="ARBA" id="ARBA00022617"/>
    </source>
</evidence>
<dbReference type="InterPro" id="IPR001128">
    <property type="entry name" value="Cyt_P450"/>
</dbReference>
<dbReference type="PRINTS" id="PR00463">
    <property type="entry name" value="EP450I"/>
</dbReference>
<dbReference type="InterPro" id="IPR036396">
    <property type="entry name" value="Cyt_P450_sf"/>
</dbReference>
<comment type="similarity">
    <text evidence="3 10">Belongs to the cytochrome P450 family.</text>
</comment>
<dbReference type="EMBL" id="CCBP010000233">
    <property type="protein sequence ID" value="CDO75040.1"/>
    <property type="molecule type" value="Genomic_DNA"/>
</dbReference>
<dbReference type="OMA" id="RNEINDM"/>
<feature type="binding site" description="axial binding residue" evidence="9">
    <location>
        <position position="182"/>
    </location>
    <ligand>
        <name>heme</name>
        <dbReference type="ChEBI" id="CHEBI:30413"/>
    </ligand>
    <ligandPart>
        <name>Fe</name>
        <dbReference type="ChEBI" id="CHEBI:18248"/>
    </ligandPart>
</feature>
<evidence type="ECO:0000256" key="5">
    <source>
        <dbReference type="ARBA" id="ARBA00022723"/>
    </source>
</evidence>
<proteinExistence type="inferred from homology"/>
<dbReference type="SUPFAM" id="SSF48264">
    <property type="entry name" value="Cytochrome P450"/>
    <property type="match status" value="1"/>
</dbReference>
<comment type="cofactor">
    <cofactor evidence="1 9">
        <name>heme</name>
        <dbReference type="ChEBI" id="CHEBI:30413"/>
    </cofactor>
</comment>
<protein>
    <recommendedName>
        <fullName evidence="13">Cytochrome P450</fullName>
    </recommendedName>
</protein>
<keyword evidence="7 9" id="KW-0408">Iron</keyword>
<keyword evidence="6 10" id="KW-0560">Oxidoreductase</keyword>
<evidence type="ECO:0000256" key="9">
    <source>
        <dbReference type="PIRSR" id="PIRSR602401-1"/>
    </source>
</evidence>
<evidence type="ECO:0000256" key="1">
    <source>
        <dbReference type="ARBA" id="ARBA00001971"/>
    </source>
</evidence>
<dbReference type="GO" id="GO:0020037">
    <property type="term" value="F:heme binding"/>
    <property type="evidence" value="ECO:0007669"/>
    <property type="project" value="InterPro"/>
</dbReference>
<dbReference type="AlphaFoldDB" id="A0A060SKW0"/>
<sequence>MSACEAERHTDDELVAQMSTFIVAGMDSTANALCRILQVLAERPDAQERLRAELIQASHGEDLAYDDLNKLPYLDAVCRETLRVYAPATFTMREVAADTTLPLSKPIRGLDGTLMSEIPVPRGTFILLHNLGSNTNEDLWGEDAEEWKPERWFGPLPAAVMEAPIPGIYSHLMTFSGGARSCIGFKLSQLEMKIILLVLLSKFKFERTDKPITWNSAPALYPTTGEESTKPEMFLKVTKIA</sequence>
<evidence type="ECO:0000256" key="10">
    <source>
        <dbReference type="RuleBase" id="RU000461"/>
    </source>
</evidence>
<keyword evidence="5 9" id="KW-0479">Metal-binding</keyword>
<keyword evidence="4 9" id="KW-0349">Heme</keyword>
<dbReference type="GO" id="GO:0004497">
    <property type="term" value="F:monooxygenase activity"/>
    <property type="evidence" value="ECO:0007669"/>
    <property type="project" value="UniProtKB-KW"/>
</dbReference>